<feature type="region of interest" description="Disordered" evidence="1">
    <location>
        <begin position="65"/>
        <end position="87"/>
    </location>
</feature>
<proteinExistence type="predicted"/>
<evidence type="ECO:0000313" key="2">
    <source>
        <dbReference type="EMBL" id="RTE75275.1"/>
    </source>
</evidence>
<evidence type="ECO:0000313" key="3">
    <source>
        <dbReference type="Proteomes" id="UP000287124"/>
    </source>
</evidence>
<sequence>MSGHSLIRYPSRYLSWKTPTSTSSDGRHFRLGFHCEEQKQGTQTRRGQNMGVFKHLEGEFIDSQDVGSKSSLRPLGEGPQTPIMCKVKGTNSYNRTIITYREMKSDRGAACHRPIRSR</sequence>
<reference evidence="2 3" key="1">
    <citation type="submission" date="2017-06" db="EMBL/GenBank/DDBJ databases">
        <title>Comparative genomic analysis of Ambrosia Fusariam Clade fungi.</title>
        <authorList>
            <person name="Stajich J.E."/>
            <person name="Carrillo J."/>
            <person name="Kijimoto T."/>
            <person name="Eskalen A."/>
            <person name="O'Donnell K."/>
            <person name="Kasson M."/>
        </authorList>
    </citation>
    <scope>NUCLEOTIDE SEQUENCE [LARGE SCALE GENOMIC DNA]</scope>
    <source>
        <strain evidence="2 3">UCR1854</strain>
    </source>
</reference>
<comment type="caution">
    <text evidence="2">The sequence shown here is derived from an EMBL/GenBank/DDBJ whole genome shotgun (WGS) entry which is preliminary data.</text>
</comment>
<protein>
    <submittedName>
        <fullName evidence="2">Uncharacterized protein</fullName>
    </submittedName>
</protein>
<accession>A0A430LHR3</accession>
<dbReference type="Proteomes" id="UP000287124">
    <property type="component" value="Unassembled WGS sequence"/>
</dbReference>
<evidence type="ECO:0000256" key="1">
    <source>
        <dbReference type="SAM" id="MobiDB-lite"/>
    </source>
</evidence>
<keyword evidence="3" id="KW-1185">Reference proteome</keyword>
<organism evidence="2 3">
    <name type="scientific">Fusarium euwallaceae</name>
    <dbReference type="NCBI Taxonomy" id="1147111"/>
    <lineage>
        <taxon>Eukaryota</taxon>
        <taxon>Fungi</taxon>
        <taxon>Dikarya</taxon>
        <taxon>Ascomycota</taxon>
        <taxon>Pezizomycotina</taxon>
        <taxon>Sordariomycetes</taxon>
        <taxon>Hypocreomycetidae</taxon>
        <taxon>Hypocreales</taxon>
        <taxon>Nectriaceae</taxon>
        <taxon>Fusarium</taxon>
        <taxon>Fusarium solani species complex</taxon>
    </lineage>
</organism>
<name>A0A430LHR3_9HYPO</name>
<dbReference type="AlphaFoldDB" id="A0A430LHR3"/>
<gene>
    <name evidence="2" type="ORF">BHE90_010270</name>
</gene>
<dbReference type="EMBL" id="MIKF01000192">
    <property type="protein sequence ID" value="RTE75275.1"/>
    <property type="molecule type" value="Genomic_DNA"/>
</dbReference>